<dbReference type="KEGG" id="cdep:91090379"/>
<feature type="transmembrane region" description="Helical" evidence="2">
    <location>
        <begin position="79"/>
        <end position="101"/>
    </location>
</feature>
<protein>
    <submittedName>
        <fullName evidence="3">Uncharacterized protein</fullName>
    </submittedName>
</protein>
<feature type="region of interest" description="Disordered" evidence="1">
    <location>
        <begin position="419"/>
        <end position="464"/>
    </location>
</feature>
<evidence type="ECO:0000313" key="4">
    <source>
        <dbReference type="Proteomes" id="UP000094043"/>
    </source>
</evidence>
<keyword evidence="2" id="KW-0472">Membrane</keyword>
<keyword evidence="2" id="KW-1133">Transmembrane helix</keyword>
<keyword evidence="4" id="KW-1185">Reference proteome</keyword>
<evidence type="ECO:0000256" key="1">
    <source>
        <dbReference type="SAM" id="MobiDB-lite"/>
    </source>
</evidence>
<dbReference type="EMBL" id="CP143791">
    <property type="protein sequence ID" value="WVN90926.1"/>
    <property type="molecule type" value="Genomic_DNA"/>
</dbReference>
<gene>
    <name evidence="3" type="ORF">L203_106171</name>
</gene>
<reference evidence="3" key="3">
    <citation type="submission" date="2024-01" db="EMBL/GenBank/DDBJ databases">
        <authorList>
            <person name="Coelho M.A."/>
            <person name="David-Palma M."/>
            <person name="Shea T."/>
            <person name="Sun S."/>
            <person name="Cuomo C.A."/>
            <person name="Heitman J."/>
        </authorList>
    </citation>
    <scope>NUCLEOTIDE SEQUENCE</scope>
    <source>
        <strain evidence="3">CBS 7841</strain>
    </source>
</reference>
<feature type="region of interest" description="Disordered" evidence="1">
    <location>
        <begin position="1"/>
        <end position="54"/>
    </location>
</feature>
<reference evidence="3" key="1">
    <citation type="submission" date="2016-06" db="EMBL/GenBank/DDBJ databases">
        <authorList>
            <person name="Cuomo C."/>
            <person name="Litvintseva A."/>
            <person name="Heitman J."/>
            <person name="Chen Y."/>
            <person name="Sun S."/>
            <person name="Springer D."/>
            <person name="Dromer F."/>
            <person name="Young S."/>
            <person name="Zeng Q."/>
            <person name="Chapman S."/>
            <person name="Gujja S."/>
            <person name="Saif S."/>
            <person name="Birren B."/>
        </authorList>
    </citation>
    <scope>NUCLEOTIDE SEQUENCE</scope>
    <source>
        <strain evidence="3">CBS 7841</strain>
    </source>
</reference>
<feature type="compositionally biased region" description="Polar residues" evidence="1">
    <location>
        <begin position="131"/>
        <end position="156"/>
    </location>
</feature>
<sequence>MSSSRVTSSAAVSSVVPSATLSTASSAASSTSVISQPSSTASSSGSSSTSPLTAARASTTGSIVNSTQGATARGISGGAIGGIVGGVIGGIVLIAILITWWKSTRGRGEKVPPPPKRDLSRTSMRQRHVHSTSMGGLSGYHSSIGNNHRRTSTYSTLLAPPRGSSTYNHSRHPSYHQTSPAVTPRNFAASDASSPIPVSGASSESHSVSTSAPHTPGLQSQLLPIDQQTGKPYLAPLDTRVGDNQESEGIEPRPVSVATDERGQPVISHPHKTDFVQSSSSPTMRQPPDAPYELSPAHSNIPSPHDSPQNSPHASSRGLSPRTSSASNLRSGGIGHRPLSMNSLGSGRYLHFGPAGGAPHQGRPVALEMPKRLGVVPDVNGDFFTGVGISQLQGSADLGLDELGRMRKASNKQTFQVDYESSPTRATFHGRSNERLPTHRQVEGHGSFQQEKDPQLILDRELPR</sequence>
<feature type="compositionally biased region" description="Basic and acidic residues" evidence="1">
    <location>
        <begin position="450"/>
        <end position="464"/>
    </location>
</feature>
<keyword evidence="2" id="KW-0812">Transmembrane</keyword>
<organism evidence="3 4">
    <name type="scientific">Cryptococcus depauperatus CBS 7841</name>
    <dbReference type="NCBI Taxonomy" id="1295531"/>
    <lineage>
        <taxon>Eukaryota</taxon>
        <taxon>Fungi</taxon>
        <taxon>Dikarya</taxon>
        <taxon>Basidiomycota</taxon>
        <taxon>Agaricomycotina</taxon>
        <taxon>Tremellomycetes</taxon>
        <taxon>Tremellales</taxon>
        <taxon>Cryptococcaceae</taxon>
        <taxon>Cryptococcus</taxon>
    </lineage>
</organism>
<feature type="compositionally biased region" description="Low complexity" evidence="1">
    <location>
        <begin position="199"/>
        <end position="211"/>
    </location>
</feature>
<feature type="region of interest" description="Disordered" evidence="1">
    <location>
        <begin position="105"/>
        <end position="340"/>
    </location>
</feature>
<reference evidence="3" key="2">
    <citation type="journal article" date="2022" name="Elife">
        <title>Obligate sexual reproduction of a homothallic fungus closely related to the Cryptococcus pathogenic species complex.</title>
        <authorList>
            <person name="Passer A.R."/>
            <person name="Clancey S.A."/>
            <person name="Shea T."/>
            <person name="David-Palma M."/>
            <person name="Averette A.F."/>
            <person name="Boekhout T."/>
            <person name="Porcel B.M."/>
            <person name="Nowrousian M."/>
            <person name="Cuomo C.A."/>
            <person name="Sun S."/>
            <person name="Heitman J."/>
            <person name="Coelho M.A."/>
        </authorList>
    </citation>
    <scope>NUCLEOTIDE SEQUENCE</scope>
    <source>
        <strain evidence="3">CBS 7841</strain>
    </source>
</reference>
<evidence type="ECO:0000313" key="3">
    <source>
        <dbReference type="EMBL" id="WVN90926.1"/>
    </source>
</evidence>
<dbReference type="Proteomes" id="UP000094043">
    <property type="component" value="Chromosome 8"/>
</dbReference>
<dbReference type="AlphaFoldDB" id="A0AAJ8JYT8"/>
<evidence type="ECO:0000256" key="2">
    <source>
        <dbReference type="SAM" id="Phobius"/>
    </source>
</evidence>
<accession>A0AAJ8JYT8</accession>
<dbReference type="RefSeq" id="XP_066071626.1">
    <property type="nucleotide sequence ID" value="XM_066215529.1"/>
</dbReference>
<feature type="compositionally biased region" description="Basic and acidic residues" evidence="1">
    <location>
        <begin position="106"/>
        <end position="120"/>
    </location>
</feature>
<name>A0AAJ8JYT8_9TREE</name>
<proteinExistence type="predicted"/>
<feature type="compositionally biased region" description="Basic and acidic residues" evidence="1">
    <location>
        <begin position="431"/>
        <end position="443"/>
    </location>
</feature>
<dbReference type="GeneID" id="91090379"/>
<feature type="compositionally biased region" description="Polar residues" evidence="1">
    <location>
        <begin position="275"/>
        <end position="284"/>
    </location>
</feature>
<feature type="compositionally biased region" description="Polar residues" evidence="1">
    <location>
        <begin position="297"/>
        <end position="330"/>
    </location>
</feature>
<feature type="compositionally biased region" description="Polar residues" evidence="1">
    <location>
        <begin position="217"/>
        <end position="230"/>
    </location>
</feature>